<keyword evidence="11" id="KW-1185">Reference proteome</keyword>
<dbReference type="Pfam" id="PF13515">
    <property type="entry name" value="FUSC_2"/>
    <property type="match status" value="1"/>
</dbReference>
<evidence type="ECO:0000313" key="10">
    <source>
        <dbReference type="EMBL" id="MBD8022630.1"/>
    </source>
</evidence>
<evidence type="ECO:0000259" key="9">
    <source>
        <dbReference type="Pfam" id="PF13515"/>
    </source>
</evidence>
<evidence type="ECO:0000256" key="5">
    <source>
        <dbReference type="ARBA" id="ARBA00023136"/>
    </source>
</evidence>
<evidence type="ECO:0000313" key="11">
    <source>
        <dbReference type="Proteomes" id="UP000602532"/>
    </source>
</evidence>
<dbReference type="EMBL" id="JACSPM010000001">
    <property type="protein sequence ID" value="MBD8022630.1"/>
    <property type="molecule type" value="Genomic_DNA"/>
</dbReference>
<dbReference type="RefSeq" id="WP_191764226.1">
    <property type="nucleotide sequence ID" value="NZ_JACSPM010000001.1"/>
</dbReference>
<evidence type="ECO:0000256" key="6">
    <source>
        <dbReference type="ARBA" id="ARBA00043993"/>
    </source>
</evidence>
<comment type="caution">
    <text evidence="10">The sequence shown here is derived from an EMBL/GenBank/DDBJ whole genome shotgun (WGS) entry which is preliminary data.</text>
</comment>
<keyword evidence="7" id="KW-0175">Coiled coil</keyword>
<feature type="transmembrane region" description="Helical" evidence="8">
    <location>
        <begin position="21"/>
        <end position="39"/>
    </location>
</feature>
<organism evidence="10 11">
    <name type="scientific">Microbacterium gallinarum</name>
    <dbReference type="NCBI Taxonomy" id="2762209"/>
    <lineage>
        <taxon>Bacteria</taxon>
        <taxon>Bacillati</taxon>
        <taxon>Actinomycetota</taxon>
        <taxon>Actinomycetes</taxon>
        <taxon>Micrococcales</taxon>
        <taxon>Microbacteriaceae</taxon>
        <taxon>Microbacterium</taxon>
    </lineage>
</organism>
<keyword evidence="5 8" id="KW-0472">Membrane</keyword>
<dbReference type="PANTHER" id="PTHR30509">
    <property type="entry name" value="P-HYDROXYBENZOIC ACID EFFLUX PUMP SUBUNIT-RELATED"/>
    <property type="match status" value="1"/>
</dbReference>
<dbReference type="Proteomes" id="UP000602532">
    <property type="component" value="Unassembled WGS sequence"/>
</dbReference>
<evidence type="ECO:0000256" key="8">
    <source>
        <dbReference type="SAM" id="Phobius"/>
    </source>
</evidence>
<keyword evidence="4 8" id="KW-1133">Transmembrane helix</keyword>
<feature type="domain" description="Integral membrane bound transporter" evidence="9">
    <location>
        <begin position="34"/>
        <end position="161"/>
    </location>
</feature>
<evidence type="ECO:0000256" key="7">
    <source>
        <dbReference type="SAM" id="Coils"/>
    </source>
</evidence>
<proteinExistence type="inferred from homology"/>
<feature type="transmembrane region" description="Helical" evidence="8">
    <location>
        <begin position="147"/>
        <end position="172"/>
    </location>
</feature>
<evidence type="ECO:0000256" key="3">
    <source>
        <dbReference type="ARBA" id="ARBA00022692"/>
    </source>
</evidence>
<feature type="transmembrane region" description="Helical" evidence="8">
    <location>
        <begin position="100"/>
        <end position="118"/>
    </location>
</feature>
<reference evidence="10 11" key="1">
    <citation type="submission" date="2020-08" db="EMBL/GenBank/DDBJ databases">
        <title>A Genomic Blueprint of the Chicken Gut Microbiome.</title>
        <authorList>
            <person name="Gilroy R."/>
            <person name="Ravi A."/>
            <person name="Getino M."/>
            <person name="Pursley I."/>
            <person name="Horton D.L."/>
            <person name="Alikhan N.-F."/>
            <person name="Baker D."/>
            <person name="Gharbi K."/>
            <person name="Hall N."/>
            <person name="Watson M."/>
            <person name="Adriaenssens E.M."/>
            <person name="Foster-Nyarko E."/>
            <person name="Jarju S."/>
            <person name="Secka A."/>
            <person name="Antonio M."/>
            <person name="Oren A."/>
            <person name="Chaudhuri R."/>
            <person name="La Ragione R.M."/>
            <person name="Hildebrand F."/>
            <person name="Pallen M.J."/>
        </authorList>
    </citation>
    <scope>NUCLEOTIDE SEQUENCE [LARGE SCALE GENOMIC DNA]</scope>
    <source>
        <strain evidence="10 11">Sa1CUA4</strain>
    </source>
</reference>
<feature type="transmembrane region" description="Helical" evidence="8">
    <location>
        <begin position="76"/>
        <end position="94"/>
    </location>
</feature>
<keyword evidence="3 8" id="KW-0812">Transmembrane</keyword>
<evidence type="ECO:0000256" key="1">
    <source>
        <dbReference type="ARBA" id="ARBA00004651"/>
    </source>
</evidence>
<name>A0ABR8WZW4_9MICO</name>
<evidence type="ECO:0000256" key="2">
    <source>
        <dbReference type="ARBA" id="ARBA00022475"/>
    </source>
</evidence>
<keyword evidence="2" id="KW-1003">Cell membrane</keyword>
<feature type="coiled-coil region" evidence="7">
    <location>
        <begin position="172"/>
        <end position="224"/>
    </location>
</feature>
<sequence>MTRRVMTAPARWLRAMTEPGRLLLALKTGVAAALAWYLAPLLPITDDQYSYYAPLGVLVSMYPTVAASARSGLQAIIGLAMGIGLGLLGIAALSAGVPGVLALAIVVGVGVLFGGVQALGVGRDWVAIAALFVLLLSGGDTEDFTLSYLVTMAFGVVVGILANFVIVPPLYLERASARLSELRDTLSALLEAIADHVQGGAVDAEAFEAALAELDQTAADVRVEVYEADESRKVNPRGRRHRSKPQENLDRLQALERAVFYAREFADVLVALARANDVTLGRDVSPALSHAIRTCAALVATPVHADESPTRLEEANAALEQYVVALSEVRGGGATFVAHQITPAAFLRRTIDASVPFVRTDSAEAPD</sequence>
<accession>A0ABR8WZW4</accession>
<comment type="subcellular location">
    <subcellularLocation>
        <location evidence="1">Cell membrane</location>
        <topology evidence="1">Multi-pass membrane protein</topology>
    </subcellularLocation>
</comment>
<comment type="similarity">
    <text evidence="6">Belongs to the YccS/YhfK family.</text>
</comment>
<dbReference type="InterPro" id="IPR049453">
    <property type="entry name" value="Memb_transporter_dom"/>
</dbReference>
<evidence type="ECO:0000256" key="4">
    <source>
        <dbReference type="ARBA" id="ARBA00022989"/>
    </source>
</evidence>
<protein>
    <submittedName>
        <fullName evidence="10">FUSC family protein</fullName>
    </submittedName>
</protein>
<feature type="transmembrane region" description="Helical" evidence="8">
    <location>
        <begin position="125"/>
        <end position="141"/>
    </location>
</feature>
<gene>
    <name evidence="10" type="ORF">H9622_03370</name>
</gene>
<dbReference type="PANTHER" id="PTHR30509:SF9">
    <property type="entry name" value="MULTIDRUG RESISTANCE PROTEIN MDTO"/>
    <property type="match status" value="1"/>
</dbReference>